<name>A0ACB6QH63_9PLEO</name>
<comment type="caution">
    <text evidence="1">The sequence shown here is derived from an EMBL/GenBank/DDBJ whole genome shotgun (WGS) entry which is preliminary data.</text>
</comment>
<evidence type="ECO:0000313" key="1">
    <source>
        <dbReference type="EMBL" id="KAF2465442.1"/>
    </source>
</evidence>
<reference evidence="1" key="1">
    <citation type="journal article" date="2020" name="Stud. Mycol.">
        <title>101 Dothideomycetes genomes: a test case for predicting lifestyles and emergence of pathogens.</title>
        <authorList>
            <person name="Haridas S."/>
            <person name="Albert R."/>
            <person name="Binder M."/>
            <person name="Bloem J."/>
            <person name="Labutti K."/>
            <person name="Salamov A."/>
            <person name="Andreopoulos B."/>
            <person name="Baker S."/>
            <person name="Barry K."/>
            <person name="Bills G."/>
            <person name="Bluhm B."/>
            <person name="Cannon C."/>
            <person name="Castanera R."/>
            <person name="Culley D."/>
            <person name="Daum C."/>
            <person name="Ezra D."/>
            <person name="Gonzalez J."/>
            <person name="Henrissat B."/>
            <person name="Kuo A."/>
            <person name="Liang C."/>
            <person name="Lipzen A."/>
            <person name="Lutzoni F."/>
            <person name="Magnuson J."/>
            <person name="Mondo S."/>
            <person name="Nolan M."/>
            <person name="Ohm R."/>
            <person name="Pangilinan J."/>
            <person name="Park H.-J."/>
            <person name="Ramirez L."/>
            <person name="Alfaro M."/>
            <person name="Sun H."/>
            <person name="Tritt A."/>
            <person name="Yoshinaga Y."/>
            <person name="Zwiers L.-H."/>
            <person name="Turgeon B."/>
            <person name="Goodwin S."/>
            <person name="Spatafora J."/>
            <person name="Crous P."/>
            <person name="Grigoriev I."/>
        </authorList>
    </citation>
    <scope>NUCLEOTIDE SEQUENCE</scope>
    <source>
        <strain evidence="1">ATCC 200398</strain>
    </source>
</reference>
<dbReference type="Proteomes" id="UP000799755">
    <property type="component" value="Unassembled WGS sequence"/>
</dbReference>
<evidence type="ECO:0000313" key="2">
    <source>
        <dbReference type="Proteomes" id="UP000799755"/>
    </source>
</evidence>
<sequence>MGSNTTYYAGTGSFTDGIRDNNVIWYCLLEAAIRSLATLSLTAQSASFIVKSTSKVEYMLTRTKQSVVYSLTTKEEKTDRCEEVVGGPQIPLFYALFILRSFGFLPGGIDASSPSPQYSPKKASHPLTPSQAHSASAHGKYSSFIPARMLFGLVFTNEREPRQHIEGLVIDDEHPAPLSTRYGGVQPVKYVLRCMIGRRLLTHCIVALTSKLCERLGVKQRKAWASYSDMSEPFEASSPSVALHYLVILNWSVYPPTTVTLPLGFQHLQTSCNGVRDTASLRIDLSFALKKIISPLSIYHVDKEAASILNIYHCGNPQRVAQSQDDGFGVQRTHFANRQCKKVGVGHSHGDVCNQPPCVERYFKTWPRSVIQEGSESLEVGSQAVPVLIVLDPYNPTCRVKIWETIFSILEGLQCAMRKHQPKCDKLKNGWNTENDIRMTLTHHDHCAGFGGHRRLGEPVTRGEGYRSKTNFVVKRPLLEKEEVICQRHISLWLYYSYSGDGSRRLFSFSLLIELRICRNFSNSQGLGDKGLLLKILWFVSALTVSRVTPAAGHITLGFHKLICLLSFSDGSNIRASRWVRALIEQYRWLLGLVTASTVVVGSVVGRTQERKKKPSKMNCLTPDHPTWNQGPSPKVTIPKTVKAHPTAPEVTVYMASSMVGEKTANSCMIGECGDDKLKKTTPLKLSMLWICVRELAERSWLDWHDGVAWLAMIRASVFLAHTLNHYSMNYWSLEKSMIMGGGHQCFDYLIKLGLARMHDALQVNAIKPGRHSPDEISLNAVTKLQTPPDMKSLGIVFGLHYHHHLNEGRLQSIPDPRRSQKKRSRMMLKTLTYPFDQTGRPQRTSSVDLRGGSAEARICARFRASKEEFSRTCVAHVLGFWFLLERWCWSDLPGEKAGWLLFCEEFERNENLDRLLKKGLSVTRPLSPRVSVWATPRTPMSHLV</sequence>
<accession>A0ACB6QH63</accession>
<protein>
    <submittedName>
        <fullName evidence="1">Uncharacterized protein</fullName>
    </submittedName>
</protein>
<proteinExistence type="predicted"/>
<organism evidence="1 2">
    <name type="scientific">Lindgomyces ingoldianus</name>
    <dbReference type="NCBI Taxonomy" id="673940"/>
    <lineage>
        <taxon>Eukaryota</taxon>
        <taxon>Fungi</taxon>
        <taxon>Dikarya</taxon>
        <taxon>Ascomycota</taxon>
        <taxon>Pezizomycotina</taxon>
        <taxon>Dothideomycetes</taxon>
        <taxon>Pleosporomycetidae</taxon>
        <taxon>Pleosporales</taxon>
        <taxon>Lindgomycetaceae</taxon>
        <taxon>Lindgomyces</taxon>
    </lineage>
</organism>
<keyword evidence="2" id="KW-1185">Reference proteome</keyword>
<dbReference type="EMBL" id="MU003529">
    <property type="protein sequence ID" value="KAF2465442.1"/>
    <property type="molecule type" value="Genomic_DNA"/>
</dbReference>
<gene>
    <name evidence="1" type="ORF">BDR25DRAFT_360400</name>
</gene>